<feature type="transmembrane region" description="Helical" evidence="6">
    <location>
        <begin position="379"/>
        <end position="400"/>
    </location>
</feature>
<feature type="transmembrane region" description="Helical" evidence="6">
    <location>
        <begin position="648"/>
        <end position="665"/>
    </location>
</feature>
<evidence type="ECO:0000256" key="1">
    <source>
        <dbReference type="ARBA" id="ARBA00004127"/>
    </source>
</evidence>
<dbReference type="InterPro" id="IPR005828">
    <property type="entry name" value="MFS_sugar_transport-like"/>
</dbReference>
<comment type="subcellular location">
    <subcellularLocation>
        <location evidence="1">Endomembrane system</location>
        <topology evidence="1">Multi-pass membrane protein</topology>
    </subcellularLocation>
</comment>
<feature type="transmembrane region" description="Helical" evidence="6">
    <location>
        <begin position="467"/>
        <end position="486"/>
    </location>
</feature>
<reference evidence="9" key="1">
    <citation type="journal article" date="2013" name="Nat. Genet.">
        <title>The draft genomes of soft-shell turtle and green sea turtle yield insights into the development and evolution of the turtle-specific body plan.</title>
        <authorList>
            <person name="Wang Z."/>
            <person name="Pascual-Anaya J."/>
            <person name="Zadissa A."/>
            <person name="Li W."/>
            <person name="Niimura Y."/>
            <person name="Huang Z."/>
            <person name="Li C."/>
            <person name="White S."/>
            <person name="Xiong Z."/>
            <person name="Fang D."/>
            <person name="Wang B."/>
            <person name="Ming Y."/>
            <person name="Chen Y."/>
            <person name="Zheng Y."/>
            <person name="Kuraku S."/>
            <person name="Pignatelli M."/>
            <person name="Herrero J."/>
            <person name="Beal K."/>
            <person name="Nozawa M."/>
            <person name="Li Q."/>
            <person name="Wang J."/>
            <person name="Zhang H."/>
            <person name="Yu L."/>
            <person name="Shigenobu S."/>
            <person name="Wang J."/>
            <person name="Liu J."/>
            <person name="Flicek P."/>
            <person name="Searle S."/>
            <person name="Wang J."/>
            <person name="Kuratani S."/>
            <person name="Yin Y."/>
            <person name="Aken B."/>
            <person name="Zhang G."/>
            <person name="Irie N."/>
        </authorList>
    </citation>
    <scope>NUCLEOTIDE SEQUENCE [LARGE SCALE GENOMIC DNA]</scope>
</reference>
<feature type="transmembrane region" description="Helical" evidence="6">
    <location>
        <begin position="498"/>
        <end position="515"/>
    </location>
</feature>
<gene>
    <name evidence="8" type="ORF">UY3_17104</name>
</gene>
<feature type="transmembrane region" description="Helical" evidence="6">
    <location>
        <begin position="699"/>
        <end position="723"/>
    </location>
</feature>
<keyword evidence="3 6" id="KW-0812">Transmembrane</keyword>
<dbReference type="NCBIfam" id="TIGR00898">
    <property type="entry name" value="2A0119"/>
    <property type="match status" value="1"/>
</dbReference>
<accession>M7B154</accession>
<evidence type="ECO:0000256" key="3">
    <source>
        <dbReference type="ARBA" id="ARBA00022692"/>
    </source>
</evidence>
<feature type="transmembrane region" description="Helical" evidence="6">
    <location>
        <begin position="432"/>
        <end position="455"/>
    </location>
</feature>
<feature type="transmembrane region" description="Helical" evidence="6">
    <location>
        <begin position="407"/>
        <end position="426"/>
    </location>
</feature>
<feature type="domain" description="Major facilitator superfamily (MFS) profile" evidence="7">
    <location>
        <begin position="594"/>
        <end position="1018"/>
    </location>
</feature>
<feature type="domain" description="Major facilitator superfamily (MFS) profile" evidence="7">
    <location>
        <begin position="89"/>
        <end position="520"/>
    </location>
</feature>
<feature type="transmembrane region" description="Helical" evidence="6">
    <location>
        <begin position="730"/>
        <end position="752"/>
    </location>
</feature>
<dbReference type="AlphaFoldDB" id="M7B154"/>
<feature type="transmembrane region" description="Helical" evidence="6">
    <location>
        <begin position="758"/>
        <end position="778"/>
    </location>
</feature>
<evidence type="ECO:0000313" key="8">
    <source>
        <dbReference type="EMBL" id="EMP25798.1"/>
    </source>
</evidence>
<dbReference type="PANTHER" id="PTHR24064">
    <property type="entry name" value="SOLUTE CARRIER FAMILY 22 MEMBER"/>
    <property type="match status" value="1"/>
</dbReference>
<keyword evidence="9" id="KW-1185">Reference proteome</keyword>
<evidence type="ECO:0000313" key="9">
    <source>
        <dbReference type="Proteomes" id="UP000031443"/>
    </source>
</evidence>
<evidence type="ECO:0000259" key="7">
    <source>
        <dbReference type="PROSITE" id="PS50850"/>
    </source>
</evidence>
<dbReference type="SUPFAM" id="SSF103473">
    <property type="entry name" value="MFS general substrate transporter"/>
    <property type="match status" value="2"/>
</dbReference>
<dbReference type="Pfam" id="PF00083">
    <property type="entry name" value="Sugar_tr"/>
    <property type="match status" value="2"/>
</dbReference>
<comment type="similarity">
    <text evidence="2">Belongs to the major facilitator (TC 2.A.1) superfamily. Organic cation transporter (TC 2.A.1.19) family.</text>
</comment>
<keyword evidence="5 6" id="KW-0472">Membrane</keyword>
<dbReference type="STRING" id="8469.M7B154"/>
<protein>
    <submittedName>
        <fullName evidence="8">Solute carrier family 22 member 6-A</fullName>
    </submittedName>
</protein>
<sequence>MTFAELLEQVGSMGRFQSIHVTLLVLPILLMASHNILQNFTAATPGHHCHIAIVANYTCDDNFTDLLYCQELLKISIPVDGNQQPEKCLRFISAQWQLLDPNATTTNGTEMDTEPCMDGWIYDKSVFTSTIITEWDLVCGSRTLKQMAQSIYMAGVLVGAIVFGSLSDKFGRKSLLIWSCLQMAITGSCAAFSSNFAMYCVFRFLTGMALSGINLNCVSLSVEWAPTKLRAAVGMVTGYSYSIGQFILAGLAYVIPDWRWLQLAVSVPYFIFFFYGWWFTESARWLATAGKLNQALKELQKVAQINGRKEEGDKLSIEDLRASLQKEMSAAKSTHTAADLVRTPSIRRVSWCLCFVWFSTSFAYYGLAMDLQNFGVSIYLIQVVYGAVDIPAKLIGFFMISFIGRRVTQASALILAGLAILANIFVPQDLQTLRTLLAVFGKGCLAASFNCAFLYTGELYPTVIRQTGMGFVNTLARVGGIVAPLVQMTSEYLPSLPLIIYGAAPVVSGIATCFLPETRNMPLPDTIEDIERQEANKVNCASKGHHCQIRVAANSTGGTNVTQRLSTKDLLRVSIPMDGDWEPEKCRRFVTAQWQLLNPNATVANGTEMETEPCTDGWTYDKSIFTNTIIMEWDLVCNLRTLGQMAQSIYMAGVLVGALLFGSLADRFGRKALLSWSYLQMAVSGTCTAFSPNFTAYCIFRFLVGMALSGIILNCMSLVVEWVPTNVRTIAGTVVGYCATIGQIVLAGLAYALPDWRWLQFTASMPFFIFFLYSWWFAESARWLVLSGKPDRAVQVLKKVAQINRKKEEGDKLNTEVLKSNMKKEMALAQSSYTLYSLVRTPNVRRISCCISSVWFATSFAFYGLAMDLQHFGFNIYLIQVAFGSIDIPAKLGAAIGMSFIGRRFTQAASVILAGLAILANIFVPRELKALRTSLAVLGKGCLASSFNCLYLYTGELYPTVIRQTGMGLGSTMARVGGIVSPVVRVTGEYFPYLPPIIYGTAPIISGIAAIFLPETLNVPLPDTIEEVERGLVCFHFILIESSPTVVRLSLLSRINGKKLPWIQYNYTIARKELTPPTVAEERASAGLGVRRLGFTPVTLCFCFPSHSLSILPF</sequence>
<dbReference type="GO" id="GO:0012505">
    <property type="term" value="C:endomembrane system"/>
    <property type="evidence" value="ECO:0007669"/>
    <property type="project" value="UniProtKB-SubCell"/>
</dbReference>
<evidence type="ECO:0000256" key="2">
    <source>
        <dbReference type="ARBA" id="ARBA00009203"/>
    </source>
</evidence>
<dbReference type="PROSITE" id="PS50850">
    <property type="entry name" value="MFS"/>
    <property type="match status" value="2"/>
</dbReference>
<dbReference type="Proteomes" id="UP000031443">
    <property type="component" value="Unassembled WGS sequence"/>
</dbReference>
<dbReference type="EMBL" id="KB586437">
    <property type="protein sequence ID" value="EMP25798.1"/>
    <property type="molecule type" value="Genomic_DNA"/>
</dbReference>
<evidence type="ECO:0000256" key="6">
    <source>
        <dbReference type="SAM" id="Phobius"/>
    </source>
</evidence>
<dbReference type="CDD" id="cd17446">
    <property type="entry name" value="MFS_SLC22A6_OAT1_like"/>
    <property type="match status" value="2"/>
</dbReference>
<proteinExistence type="inferred from homology"/>
<feature type="transmembrane region" description="Helical" evidence="6">
    <location>
        <begin position="349"/>
        <end position="367"/>
    </location>
</feature>
<dbReference type="GO" id="GO:0016020">
    <property type="term" value="C:membrane"/>
    <property type="evidence" value="ECO:0007669"/>
    <property type="project" value="InterPro"/>
</dbReference>
<dbReference type="GO" id="GO:0022857">
    <property type="term" value="F:transmembrane transporter activity"/>
    <property type="evidence" value="ECO:0007669"/>
    <property type="project" value="InterPro"/>
</dbReference>
<dbReference type="Gene3D" id="1.20.1250.20">
    <property type="entry name" value="MFS general substrate transporter like domains"/>
    <property type="match status" value="2"/>
</dbReference>
<feature type="transmembrane region" description="Helical" evidence="6">
    <location>
        <begin position="260"/>
        <end position="278"/>
    </location>
</feature>
<feature type="transmembrane region" description="Helical" evidence="6">
    <location>
        <begin position="175"/>
        <end position="198"/>
    </location>
</feature>
<feature type="transmembrane region" description="Helical" evidence="6">
    <location>
        <begin position="905"/>
        <end position="924"/>
    </location>
</feature>
<feature type="transmembrane region" description="Helical" evidence="6">
    <location>
        <begin position="147"/>
        <end position="166"/>
    </location>
</feature>
<organism evidence="8 9">
    <name type="scientific">Chelonia mydas</name>
    <name type="common">Green sea-turtle</name>
    <name type="synonym">Chelonia agassizi</name>
    <dbReference type="NCBI Taxonomy" id="8469"/>
    <lineage>
        <taxon>Eukaryota</taxon>
        <taxon>Metazoa</taxon>
        <taxon>Chordata</taxon>
        <taxon>Craniata</taxon>
        <taxon>Vertebrata</taxon>
        <taxon>Euteleostomi</taxon>
        <taxon>Archelosauria</taxon>
        <taxon>Testudinata</taxon>
        <taxon>Testudines</taxon>
        <taxon>Cryptodira</taxon>
        <taxon>Durocryptodira</taxon>
        <taxon>Americhelydia</taxon>
        <taxon>Chelonioidea</taxon>
        <taxon>Cheloniidae</taxon>
        <taxon>Chelonia</taxon>
    </lineage>
</organism>
<dbReference type="FunFam" id="1.20.1250.20:FF:000023">
    <property type="entry name" value="Solute carrier family 22 member 6"/>
    <property type="match status" value="2"/>
</dbReference>
<dbReference type="InterPro" id="IPR020846">
    <property type="entry name" value="MFS_dom"/>
</dbReference>
<dbReference type="InterPro" id="IPR004749">
    <property type="entry name" value="Orgcat_transp/SVOP"/>
</dbReference>
<feature type="transmembrane region" description="Helical" evidence="6">
    <location>
        <begin position="232"/>
        <end position="254"/>
    </location>
</feature>
<feature type="transmembrane region" description="Helical" evidence="6">
    <location>
        <begin position="872"/>
        <end position="893"/>
    </location>
</feature>
<feature type="transmembrane region" description="Helical" evidence="6">
    <location>
        <begin position="847"/>
        <end position="866"/>
    </location>
</feature>
<keyword evidence="4 6" id="KW-1133">Transmembrane helix</keyword>
<dbReference type="eggNOG" id="KOG0255">
    <property type="taxonomic scope" value="Eukaryota"/>
</dbReference>
<name>M7B154_CHEMY</name>
<evidence type="ECO:0000256" key="4">
    <source>
        <dbReference type="ARBA" id="ARBA00022989"/>
    </source>
</evidence>
<dbReference type="InterPro" id="IPR036259">
    <property type="entry name" value="MFS_trans_sf"/>
</dbReference>
<evidence type="ECO:0000256" key="5">
    <source>
        <dbReference type="ARBA" id="ARBA00023136"/>
    </source>
</evidence>